<accession>A0ABY9TK63</accession>
<dbReference type="Proteomes" id="UP001248581">
    <property type="component" value="Chromosome"/>
</dbReference>
<keyword evidence="4" id="KW-1185">Reference proteome</keyword>
<evidence type="ECO:0000256" key="2">
    <source>
        <dbReference type="SAM" id="Phobius"/>
    </source>
</evidence>
<organism evidence="3 4">
    <name type="scientific">Thalassotalea nanhaiensis</name>
    <dbReference type="NCBI Taxonomy" id="3065648"/>
    <lineage>
        <taxon>Bacteria</taxon>
        <taxon>Pseudomonadati</taxon>
        <taxon>Pseudomonadota</taxon>
        <taxon>Gammaproteobacteria</taxon>
        <taxon>Alteromonadales</taxon>
        <taxon>Colwelliaceae</taxon>
        <taxon>Thalassotalea</taxon>
    </lineage>
</organism>
<dbReference type="EMBL" id="CP134146">
    <property type="protein sequence ID" value="WNC68164.1"/>
    <property type="molecule type" value="Genomic_DNA"/>
</dbReference>
<dbReference type="InterPro" id="IPR046703">
    <property type="entry name" value="DUF6776"/>
</dbReference>
<feature type="transmembrane region" description="Helical" evidence="2">
    <location>
        <begin position="21"/>
        <end position="40"/>
    </location>
</feature>
<gene>
    <name evidence="3" type="ORF">RI845_16760</name>
</gene>
<keyword evidence="1" id="KW-0175">Coiled coil</keyword>
<evidence type="ECO:0000313" key="3">
    <source>
        <dbReference type="EMBL" id="WNC68164.1"/>
    </source>
</evidence>
<reference evidence="4" key="1">
    <citation type="submission" date="2023-09" db="EMBL/GenBank/DDBJ databases">
        <authorList>
            <person name="Li S."/>
            <person name="Li X."/>
            <person name="Zhang C."/>
            <person name="Zhao Z."/>
        </authorList>
    </citation>
    <scope>NUCLEOTIDE SEQUENCE [LARGE SCALE GENOMIC DNA]</scope>
    <source>
        <strain evidence="4">SQ345</strain>
    </source>
</reference>
<keyword evidence="2" id="KW-0812">Transmembrane</keyword>
<proteinExistence type="predicted"/>
<evidence type="ECO:0000313" key="4">
    <source>
        <dbReference type="Proteomes" id="UP001248581"/>
    </source>
</evidence>
<name>A0ABY9TK63_9GAMM</name>
<protein>
    <submittedName>
        <fullName evidence="3">Uncharacterized protein</fullName>
    </submittedName>
</protein>
<dbReference type="Pfam" id="PF20567">
    <property type="entry name" value="DUF6776"/>
    <property type="match status" value="1"/>
</dbReference>
<sequence length="241" mass="27772">MNWLKKITISDLHQRYGAFKLLITSGLVLFVVIILSYKAGNFYQKHQNQLIAEQSERLEKLYQKNEQAKSRLNTLQVELEIERLANQKAQQALRSIEDDHFSLKKELAFYEKIMAPEKQANGIIIDEVEVTPSASDNHYRIRVVLVQQQKSKRFAKGRVDITFAGSLVNRPATINIAKMTELDKNSLAFSFQYFQVIEAEFALPKDFVPEKIDVSAILPAGKWQKSHRLDESYPWKTVKTG</sequence>
<keyword evidence="2" id="KW-0472">Membrane</keyword>
<keyword evidence="2" id="KW-1133">Transmembrane helix</keyword>
<feature type="coiled-coil region" evidence="1">
    <location>
        <begin position="51"/>
        <end position="106"/>
    </location>
</feature>
<dbReference type="RefSeq" id="WP_348387321.1">
    <property type="nucleotide sequence ID" value="NZ_CP134146.1"/>
</dbReference>
<evidence type="ECO:0000256" key="1">
    <source>
        <dbReference type="SAM" id="Coils"/>
    </source>
</evidence>